<evidence type="ECO:0000313" key="1">
    <source>
        <dbReference type="EMBL" id="OWM77659.1"/>
    </source>
</evidence>
<organism evidence="1 2">
    <name type="scientific">Punica granatum</name>
    <name type="common">Pomegranate</name>
    <dbReference type="NCBI Taxonomy" id="22663"/>
    <lineage>
        <taxon>Eukaryota</taxon>
        <taxon>Viridiplantae</taxon>
        <taxon>Streptophyta</taxon>
        <taxon>Embryophyta</taxon>
        <taxon>Tracheophyta</taxon>
        <taxon>Spermatophyta</taxon>
        <taxon>Magnoliopsida</taxon>
        <taxon>eudicotyledons</taxon>
        <taxon>Gunneridae</taxon>
        <taxon>Pentapetalae</taxon>
        <taxon>rosids</taxon>
        <taxon>malvids</taxon>
        <taxon>Myrtales</taxon>
        <taxon>Lythraceae</taxon>
        <taxon>Punica</taxon>
    </lineage>
</organism>
<sequence length="89" mass="9241">MLEELVRAVTGRDPVGWTGLSGPTRAGLGQRELGRAVAGLGRHCWTGALDSDRVVPALAWGGVDPAVSNCLDSMLGLPTVLEEESTLDG</sequence>
<gene>
    <name evidence="1" type="ORF">CDL15_Pgr017059</name>
</gene>
<proteinExistence type="predicted"/>
<comment type="caution">
    <text evidence="1">The sequence shown here is derived from an EMBL/GenBank/DDBJ whole genome shotgun (WGS) entry which is preliminary data.</text>
</comment>
<dbReference type="Proteomes" id="UP000197138">
    <property type="component" value="Unassembled WGS sequence"/>
</dbReference>
<name>A0A218WYR5_PUNGR</name>
<dbReference type="AlphaFoldDB" id="A0A218WYR5"/>
<evidence type="ECO:0000313" key="2">
    <source>
        <dbReference type="Proteomes" id="UP000197138"/>
    </source>
</evidence>
<protein>
    <submittedName>
        <fullName evidence="1">Uncharacterized protein</fullName>
    </submittedName>
</protein>
<reference evidence="2" key="1">
    <citation type="journal article" date="2017" name="Plant J.">
        <title>The pomegranate (Punica granatum L.) genome and the genomics of punicalagin biosynthesis.</title>
        <authorList>
            <person name="Qin G."/>
            <person name="Xu C."/>
            <person name="Ming R."/>
            <person name="Tang H."/>
            <person name="Guyot R."/>
            <person name="Kramer E.M."/>
            <person name="Hu Y."/>
            <person name="Yi X."/>
            <person name="Qi Y."/>
            <person name="Xu X."/>
            <person name="Gao Z."/>
            <person name="Pan H."/>
            <person name="Jian J."/>
            <person name="Tian Y."/>
            <person name="Yue Z."/>
            <person name="Xu Y."/>
        </authorList>
    </citation>
    <scope>NUCLEOTIDE SEQUENCE [LARGE SCALE GENOMIC DNA]</scope>
    <source>
        <strain evidence="2">cv. Dabenzi</strain>
    </source>
</reference>
<accession>A0A218WYR5</accession>
<dbReference type="EMBL" id="MTKT01002534">
    <property type="protein sequence ID" value="OWM77659.1"/>
    <property type="molecule type" value="Genomic_DNA"/>
</dbReference>